<accession>A0A183HYN0</accession>
<organism evidence="3">
    <name type="scientific">Onchocerca flexuosa</name>
    <dbReference type="NCBI Taxonomy" id="387005"/>
    <lineage>
        <taxon>Eukaryota</taxon>
        <taxon>Metazoa</taxon>
        <taxon>Ecdysozoa</taxon>
        <taxon>Nematoda</taxon>
        <taxon>Chromadorea</taxon>
        <taxon>Rhabditida</taxon>
        <taxon>Spirurina</taxon>
        <taxon>Spiruromorpha</taxon>
        <taxon>Filarioidea</taxon>
        <taxon>Onchocercidae</taxon>
        <taxon>Onchocerca</taxon>
    </lineage>
</organism>
<reference evidence="3" key="1">
    <citation type="submission" date="2016-06" db="UniProtKB">
        <authorList>
            <consortium name="WormBaseParasite"/>
        </authorList>
    </citation>
    <scope>IDENTIFICATION</scope>
</reference>
<dbReference type="AlphaFoldDB" id="A0A183HYN0"/>
<name>A0A183HYN0_9BILA</name>
<dbReference type="WBParaSite" id="OFLC_0001259301-mRNA-1">
    <property type="protein sequence ID" value="OFLC_0001259301-mRNA-1"/>
    <property type="gene ID" value="OFLC_0001259301"/>
</dbReference>
<dbReference type="Proteomes" id="UP000267606">
    <property type="component" value="Unassembled WGS sequence"/>
</dbReference>
<protein>
    <submittedName>
        <fullName evidence="1 3">Uncharacterized protein</fullName>
    </submittedName>
</protein>
<reference evidence="1 2" key="2">
    <citation type="submission" date="2018-11" db="EMBL/GenBank/DDBJ databases">
        <authorList>
            <consortium name="Pathogen Informatics"/>
        </authorList>
    </citation>
    <scope>NUCLEOTIDE SEQUENCE [LARGE SCALE GENOMIC DNA]</scope>
</reference>
<evidence type="ECO:0000313" key="3">
    <source>
        <dbReference type="WBParaSite" id="OFLC_0001259301-mRNA-1"/>
    </source>
</evidence>
<gene>
    <name evidence="1" type="ORF">OFLC_LOCUS12592</name>
</gene>
<sequence>MSKSWPTSSHKVLQGTLHFLNEKEGGERDGYSDMEDSEVRFKSSRLLVIDTVSSHAILRVVTSFNHNSNYCNPVIAHIKTEIVIPEFVLCYVDLLCNLCNESFMSLVSESSGRRSSSHRNSRVARNLSLGYANSVDAGTSFIPSFSAAASEGVKLTVDEDNWAENTTVITGNTSEHSYSGLTERALVAPVGRVVARRCWIRMA</sequence>
<evidence type="ECO:0000313" key="1">
    <source>
        <dbReference type="EMBL" id="VDP11690.1"/>
    </source>
</evidence>
<evidence type="ECO:0000313" key="2">
    <source>
        <dbReference type="Proteomes" id="UP000267606"/>
    </source>
</evidence>
<dbReference type="STRING" id="387005.A0A183HYN0"/>
<proteinExistence type="predicted"/>
<keyword evidence="2" id="KW-1185">Reference proteome</keyword>
<dbReference type="EMBL" id="UZAJ01039876">
    <property type="protein sequence ID" value="VDP11690.1"/>
    <property type="molecule type" value="Genomic_DNA"/>
</dbReference>